<feature type="compositionally biased region" description="Acidic residues" evidence="2">
    <location>
        <begin position="828"/>
        <end position="852"/>
    </location>
</feature>
<feature type="coiled-coil region" evidence="1">
    <location>
        <begin position="404"/>
        <end position="467"/>
    </location>
</feature>
<feature type="region of interest" description="Disordered" evidence="2">
    <location>
        <begin position="536"/>
        <end position="590"/>
    </location>
</feature>
<evidence type="ECO:0000256" key="2">
    <source>
        <dbReference type="SAM" id="MobiDB-lite"/>
    </source>
</evidence>
<reference evidence="3" key="1">
    <citation type="submission" date="2020-10" db="EMBL/GenBank/DDBJ databases">
        <title>Genome Sequence of Monilinia vaccinii-corymbosi Sheds Light on Mummy Berry Disease Infection of Blueberry and Mating Type.</title>
        <authorList>
            <person name="Yow A.G."/>
            <person name="Zhang Y."/>
            <person name="Bansal K."/>
            <person name="Eacker S.M."/>
            <person name="Sullivan S."/>
            <person name="Liachko I."/>
            <person name="Cubeta M.A."/>
            <person name="Rollins J.A."/>
            <person name="Ashrafi H."/>
        </authorList>
    </citation>
    <scope>NUCLEOTIDE SEQUENCE</scope>
    <source>
        <strain evidence="3">RL-1</strain>
    </source>
</reference>
<feature type="compositionally biased region" description="Polar residues" evidence="2">
    <location>
        <begin position="571"/>
        <end position="584"/>
    </location>
</feature>
<evidence type="ECO:0000313" key="4">
    <source>
        <dbReference type="Proteomes" id="UP000672032"/>
    </source>
</evidence>
<proteinExistence type="predicted"/>
<evidence type="ECO:0000256" key="1">
    <source>
        <dbReference type="SAM" id="Coils"/>
    </source>
</evidence>
<feature type="region of interest" description="Disordered" evidence="2">
    <location>
        <begin position="827"/>
        <end position="868"/>
    </location>
</feature>
<dbReference type="AlphaFoldDB" id="A0A8A3P7G7"/>
<protein>
    <submittedName>
        <fullName evidence="3">Uncharacterized protein</fullName>
    </submittedName>
</protein>
<feature type="coiled-coil region" evidence="1">
    <location>
        <begin position="210"/>
        <end position="237"/>
    </location>
</feature>
<keyword evidence="1" id="KW-0175">Coiled coil</keyword>
<accession>A0A8A3P7G7</accession>
<feature type="compositionally biased region" description="Basic and acidic residues" evidence="2">
    <location>
        <begin position="553"/>
        <end position="564"/>
    </location>
</feature>
<dbReference type="EMBL" id="CP063405">
    <property type="protein sequence ID" value="QSZ28569.1"/>
    <property type="molecule type" value="Genomic_DNA"/>
</dbReference>
<feature type="region of interest" description="Disordered" evidence="2">
    <location>
        <begin position="83"/>
        <end position="108"/>
    </location>
</feature>
<feature type="region of interest" description="Disordered" evidence="2">
    <location>
        <begin position="42"/>
        <end position="64"/>
    </location>
</feature>
<sequence length="918" mass="102024">MAFTKVLLAIARVFPSKSDKNSKKITKTRKFRNLVSLFAGRRSKRRSTSSETTLVGSSDSSPARNLTVNTVEVNESIETIGTNIPLPVSIPNSPAQHPQYDGVDESEDAASIIQDEDSSSDELELDDLSSDILMPTLSSLMAPEIAVSMAAIPMAIPQRAQPLPGLPDPAPVIIRANTKNQGSEAVGAVLVADNEWNDKSADEGVFSLELENTVDSVDQQTEDAKGLEEELEDILSTEVILHRQVPRPALPPGFSFPWGLNNPVPTQLGDFTSTDYFLPNPNHDPVGFNQLNGVQQRWVMLEAFHNAPIFYICRDNLAENLHQQQPYHFMYDFDNFCGYLGCKVESCEHPRPNGNYWLFPGLHNVVPELQHIRQECMRRARERAEHEAAERYAAAKFAAEQHAFQQMLREQRAFEERLREQEALQADTANRIQKLRLANARFAKEVIAAAQREAEDASLLKESLARAARQEAGPVVSGTEPELFQQLQVAASNGEVMTKDSPAKLGPKCGFGLLEIGLDITPKVSRFSKFFESQKEEKTIEQELPGGSTQDSDDSRGQIEKSNDTGEETPTPDTSLDGSQTIPQTVEAPQPVEISDFPAYYYVDEDMYGASPPRVPRPAHSAVAVDTVPVPIPEEAVEFDEDGLLLAQLGTNPGVEQLLDAVNDGNCQVITMIDDMGTYVEEFDPQDEWNPSTNKIAPSPSALTRGINRQRRLEANGIFLPEPSGPEDVLNVLIDREPVPVLNGETDMSHLSNMYRAQEAEQNRILAHWRNNPDDPDPYASLRNFLCMPGLKYEQEQRMVLAGDLVQQLINAEENIWSGGARCALFSAEEESEEGDEEEESDDEESGEEEEKEKDKKKEEFTGPKMLTKLEEVPPAFIHNMWKPETIARLSSHINITHAIAGSGYDGLHDFDEMQATY</sequence>
<name>A0A8A3P7G7_9HELO</name>
<dbReference type="Proteomes" id="UP000672032">
    <property type="component" value="Chromosome 1"/>
</dbReference>
<feature type="compositionally biased region" description="Polar residues" evidence="2">
    <location>
        <begin position="54"/>
        <end position="64"/>
    </location>
</feature>
<organism evidence="3 4">
    <name type="scientific">Monilinia vaccinii-corymbosi</name>
    <dbReference type="NCBI Taxonomy" id="61207"/>
    <lineage>
        <taxon>Eukaryota</taxon>
        <taxon>Fungi</taxon>
        <taxon>Dikarya</taxon>
        <taxon>Ascomycota</taxon>
        <taxon>Pezizomycotina</taxon>
        <taxon>Leotiomycetes</taxon>
        <taxon>Helotiales</taxon>
        <taxon>Sclerotiniaceae</taxon>
        <taxon>Monilinia</taxon>
    </lineage>
</organism>
<evidence type="ECO:0000313" key="3">
    <source>
        <dbReference type="EMBL" id="QSZ28569.1"/>
    </source>
</evidence>
<dbReference type="OrthoDB" id="3549003at2759"/>
<keyword evidence="4" id="KW-1185">Reference proteome</keyword>
<gene>
    <name evidence="3" type="ORF">DSL72_003067</name>
</gene>
<feature type="compositionally biased region" description="Basic and acidic residues" evidence="2">
    <location>
        <begin position="853"/>
        <end position="868"/>
    </location>
</feature>
<dbReference type="CDD" id="cd22265">
    <property type="entry name" value="UDM1_RNF168"/>
    <property type="match status" value="1"/>
</dbReference>